<dbReference type="Pfam" id="PF02595">
    <property type="entry name" value="Gly_kinase"/>
    <property type="match status" value="1"/>
</dbReference>
<dbReference type="Gene3D" id="3.90.1510.10">
    <property type="entry name" value="Glycerate kinase, domain 2"/>
    <property type="match status" value="1"/>
</dbReference>
<evidence type="ECO:0000256" key="1">
    <source>
        <dbReference type="ARBA" id="ARBA00006284"/>
    </source>
</evidence>
<dbReference type="EMBL" id="JBHTGQ010000020">
    <property type="protein sequence ID" value="MFC7750116.1"/>
    <property type="molecule type" value="Genomic_DNA"/>
</dbReference>
<accession>A0ABW2V487</accession>
<dbReference type="GO" id="GO:0016301">
    <property type="term" value="F:kinase activity"/>
    <property type="evidence" value="ECO:0007669"/>
    <property type="project" value="UniProtKB-KW"/>
</dbReference>
<comment type="similarity">
    <text evidence="1 4">Belongs to the glycerate kinase type-1 family.</text>
</comment>
<keyword evidence="6" id="KW-1185">Reference proteome</keyword>
<evidence type="ECO:0000313" key="5">
    <source>
        <dbReference type="EMBL" id="MFC7750116.1"/>
    </source>
</evidence>
<dbReference type="Gene3D" id="3.40.50.10350">
    <property type="entry name" value="Glycerate kinase, domain 1"/>
    <property type="match status" value="1"/>
</dbReference>
<sequence length="379" mass="39167">MKIIVAPDSFKGSLSAIQICAAIRAGIQRVEPDADIMEMPVADGGEGTVEGMLHACGGTLVKANVSGPLGEPVNAAYGILPDGTAIIETAAASGLPLVSAEDRNPLIASTYGTGELIADALNRGCRKFIIGLGGSATNDGGTGLLEALGVRFYDADGDPLSRGGGELRRLASFDMTGIDPRIRESSFVLATDVTNPLCGPDGAAAVFAPQKGATPEMIEVLEAGLLRFAEVIRNGLNLDVLSVPGGGAAGGMGAGLYAFLKAALQPGIDILMEKADFRNRLADADLVITGEGKLDRQTLSGKVIAGICREAKQAGVPVIALCGGMELSAEQMDQIGLTAGFSIVQRPCSLQEAFQHTAEWVEQTASQVLRVTRMKGFVK</sequence>
<name>A0ABW2V487_9BACL</name>
<dbReference type="RefSeq" id="WP_138789658.1">
    <property type="nucleotide sequence ID" value="NZ_JBHTGQ010000020.1"/>
</dbReference>
<dbReference type="SUPFAM" id="SSF110738">
    <property type="entry name" value="Glycerate kinase I"/>
    <property type="match status" value="1"/>
</dbReference>
<organism evidence="5 6">
    <name type="scientific">Paenibacillus thermoaerophilus</name>
    <dbReference type="NCBI Taxonomy" id="1215385"/>
    <lineage>
        <taxon>Bacteria</taxon>
        <taxon>Bacillati</taxon>
        <taxon>Bacillota</taxon>
        <taxon>Bacilli</taxon>
        <taxon>Bacillales</taxon>
        <taxon>Paenibacillaceae</taxon>
        <taxon>Paenibacillus</taxon>
    </lineage>
</organism>
<dbReference type="InterPro" id="IPR036129">
    <property type="entry name" value="Glycerate_kinase_sf"/>
</dbReference>
<evidence type="ECO:0000313" key="6">
    <source>
        <dbReference type="Proteomes" id="UP001596528"/>
    </source>
</evidence>
<comment type="caution">
    <text evidence="5">The sequence shown here is derived from an EMBL/GenBank/DDBJ whole genome shotgun (WGS) entry which is preliminary data.</text>
</comment>
<reference evidence="6" key="1">
    <citation type="journal article" date="2019" name="Int. J. Syst. Evol. Microbiol.">
        <title>The Global Catalogue of Microorganisms (GCM) 10K type strain sequencing project: providing services to taxonomists for standard genome sequencing and annotation.</title>
        <authorList>
            <consortium name="The Broad Institute Genomics Platform"/>
            <consortium name="The Broad Institute Genome Sequencing Center for Infectious Disease"/>
            <person name="Wu L."/>
            <person name="Ma J."/>
        </authorList>
    </citation>
    <scope>NUCLEOTIDE SEQUENCE [LARGE SCALE GENOMIC DNA]</scope>
    <source>
        <strain evidence="6">JCM 18657</strain>
    </source>
</reference>
<protein>
    <submittedName>
        <fullName evidence="5">Glycerate kinase</fullName>
    </submittedName>
</protein>
<dbReference type="InterPro" id="IPR018197">
    <property type="entry name" value="Glycerate_kinase_RE-like"/>
</dbReference>
<evidence type="ECO:0000256" key="2">
    <source>
        <dbReference type="ARBA" id="ARBA00022679"/>
    </source>
</evidence>
<dbReference type="Proteomes" id="UP001596528">
    <property type="component" value="Unassembled WGS sequence"/>
</dbReference>
<keyword evidence="2 4" id="KW-0808">Transferase</keyword>
<dbReference type="InterPro" id="IPR004381">
    <property type="entry name" value="Glycerate_kinase"/>
</dbReference>
<evidence type="ECO:0000256" key="4">
    <source>
        <dbReference type="PIRNR" id="PIRNR006078"/>
    </source>
</evidence>
<keyword evidence="3 4" id="KW-0418">Kinase</keyword>
<dbReference type="PANTHER" id="PTHR21599">
    <property type="entry name" value="GLYCERATE KINASE"/>
    <property type="match status" value="1"/>
</dbReference>
<dbReference type="NCBIfam" id="TIGR00045">
    <property type="entry name" value="glycerate kinase"/>
    <property type="match status" value="1"/>
</dbReference>
<dbReference type="InterPro" id="IPR018193">
    <property type="entry name" value="Glyc_kinase_flavodox-like_fold"/>
</dbReference>
<dbReference type="PIRSF" id="PIRSF006078">
    <property type="entry name" value="GlxK"/>
    <property type="match status" value="1"/>
</dbReference>
<gene>
    <name evidence="5" type="ORF">ACFQWB_09265</name>
</gene>
<dbReference type="PANTHER" id="PTHR21599:SF0">
    <property type="entry name" value="GLYCERATE KINASE"/>
    <property type="match status" value="1"/>
</dbReference>
<proteinExistence type="inferred from homology"/>
<evidence type="ECO:0000256" key="3">
    <source>
        <dbReference type="ARBA" id="ARBA00022777"/>
    </source>
</evidence>